<comment type="subcellular location">
    <subcellularLocation>
        <location evidence="1">Membrane</location>
        <topology evidence="1">Multi-pass membrane protein</topology>
    </subcellularLocation>
</comment>
<evidence type="ECO:0000256" key="9">
    <source>
        <dbReference type="SAM" id="Phobius"/>
    </source>
</evidence>
<feature type="transmembrane region" description="Helical" evidence="9">
    <location>
        <begin position="160"/>
        <end position="181"/>
    </location>
</feature>
<dbReference type="GO" id="GO:0005886">
    <property type="term" value="C:plasma membrane"/>
    <property type="evidence" value="ECO:0007669"/>
    <property type="project" value="TreeGrafter"/>
</dbReference>
<dbReference type="OrthoDB" id="5975336at2759"/>
<feature type="transmembrane region" description="Helical" evidence="9">
    <location>
        <begin position="292"/>
        <end position="309"/>
    </location>
</feature>
<keyword evidence="4 9" id="KW-1133">Transmembrane helix</keyword>
<evidence type="ECO:0000256" key="8">
    <source>
        <dbReference type="ARBA" id="ARBA00023224"/>
    </source>
</evidence>
<evidence type="ECO:0000259" key="10">
    <source>
        <dbReference type="PROSITE" id="PS50262"/>
    </source>
</evidence>
<keyword evidence="7 11" id="KW-0675">Receptor</keyword>
<evidence type="ECO:0000256" key="4">
    <source>
        <dbReference type="ARBA" id="ARBA00022989"/>
    </source>
</evidence>
<keyword evidence="6 9" id="KW-0472">Membrane</keyword>
<feature type="transmembrane region" description="Helical" evidence="9">
    <location>
        <begin position="48"/>
        <end position="73"/>
    </location>
</feature>
<feature type="transmembrane region" description="Helical" evidence="9">
    <location>
        <begin position="131"/>
        <end position="148"/>
    </location>
</feature>
<proteinExistence type="inferred from homology"/>
<keyword evidence="8" id="KW-0807">Transducer</keyword>
<dbReference type="EMBL" id="GFXV01001458">
    <property type="protein sequence ID" value="MBW13263.1"/>
    <property type="molecule type" value="Transcribed_RNA"/>
</dbReference>
<dbReference type="AlphaFoldDB" id="A0A2H8TGL0"/>
<feature type="transmembrane region" description="Helical" evidence="9">
    <location>
        <begin position="329"/>
        <end position="352"/>
    </location>
</feature>
<keyword evidence="5" id="KW-0297">G-protein coupled receptor</keyword>
<evidence type="ECO:0000256" key="1">
    <source>
        <dbReference type="ARBA" id="ARBA00004141"/>
    </source>
</evidence>
<dbReference type="SUPFAM" id="SSF81321">
    <property type="entry name" value="Family A G protein-coupled receptor-like"/>
    <property type="match status" value="1"/>
</dbReference>
<evidence type="ECO:0000256" key="5">
    <source>
        <dbReference type="ARBA" id="ARBA00023040"/>
    </source>
</evidence>
<evidence type="ECO:0000313" key="11">
    <source>
        <dbReference type="EMBL" id="MBW13263.1"/>
    </source>
</evidence>
<evidence type="ECO:0000256" key="7">
    <source>
        <dbReference type="ARBA" id="ARBA00023170"/>
    </source>
</evidence>
<name>A0A2H8TGL0_9HEMI</name>
<sequence length="400" mass="45594">MDHLKSNNQFDDLPHKWVAVVADYLRGFRNDTTDFNRPQLRSSVRHTYPAFVCGYSALIMAGALCNAYVLAIVARKRLYAADPVYVYVANLAVTGIVECVSVLPISLMVLLVQNWIFGRFLCFFLPMLQDVPTHVIMLTFLLMAIDRYKHLKHPNKMRLPPLACTFGCWIVAFCIVLPYPVYTAYLDLGEYIKVQFEGVGICAVNMADDMQDYLRSLFVLTYLIPLVSMGYLYSKMSEILRDLMNVPAVFYSQDITPRNSEIPSRLNEIQSTVSDSDDEEIDGYKESKTQKYLISMIISYAVCLCPLMILRLAKLEVSETYENSRHFDLTFMICVWLAFVPTVTTPLLFVAWNSDSSTKDRIRSYFKRTKVTAEQATRTVSTEGLAARNSIYTVQESIPA</sequence>
<dbReference type="Gene3D" id="1.20.1070.10">
    <property type="entry name" value="Rhodopsin 7-helix transmembrane proteins"/>
    <property type="match status" value="1"/>
</dbReference>
<dbReference type="PANTHER" id="PTHR24238">
    <property type="entry name" value="G-PROTEIN COUPLED RECEPTOR"/>
    <property type="match status" value="1"/>
</dbReference>
<dbReference type="PROSITE" id="PS50262">
    <property type="entry name" value="G_PROTEIN_RECEP_F1_2"/>
    <property type="match status" value="1"/>
</dbReference>
<dbReference type="GO" id="GO:0008188">
    <property type="term" value="F:neuropeptide receptor activity"/>
    <property type="evidence" value="ECO:0007669"/>
    <property type="project" value="TreeGrafter"/>
</dbReference>
<dbReference type="Pfam" id="PF00001">
    <property type="entry name" value="7tm_1"/>
    <property type="match status" value="1"/>
</dbReference>
<keyword evidence="3 9" id="KW-0812">Transmembrane</keyword>
<feature type="transmembrane region" description="Helical" evidence="9">
    <location>
        <begin position="213"/>
        <end position="234"/>
    </location>
</feature>
<evidence type="ECO:0000256" key="2">
    <source>
        <dbReference type="ARBA" id="ARBA00010663"/>
    </source>
</evidence>
<reference evidence="11" key="1">
    <citation type="submission" date="2017-10" db="EMBL/GenBank/DDBJ databases">
        <title>Transcriptome Assembly of Sugarcane Aphid Adults.</title>
        <authorList>
            <person name="Scully E.D."/>
            <person name="Palmer N.A."/>
            <person name="Geib S.M."/>
            <person name="Sarath G."/>
            <person name="Sattler S.E."/>
        </authorList>
    </citation>
    <scope>NUCLEOTIDE SEQUENCE</scope>
    <source>
        <tissue evidence="11">Whole body</tissue>
    </source>
</reference>
<organism evidence="11">
    <name type="scientific">Melanaphis sacchari</name>
    <dbReference type="NCBI Taxonomy" id="742174"/>
    <lineage>
        <taxon>Eukaryota</taxon>
        <taxon>Metazoa</taxon>
        <taxon>Ecdysozoa</taxon>
        <taxon>Arthropoda</taxon>
        <taxon>Hexapoda</taxon>
        <taxon>Insecta</taxon>
        <taxon>Pterygota</taxon>
        <taxon>Neoptera</taxon>
        <taxon>Paraneoptera</taxon>
        <taxon>Hemiptera</taxon>
        <taxon>Sternorrhyncha</taxon>
        <taxon>Aphidomorpha</taxon>
        <taxon>Aphidoidea</taxon>
        <taxon>Aphididae</taxon>
        <taxon>Aphidini</taxon>
        <taxon>Melanaphis</taxon>
    </lineage>
</organism>
<evidence type="ECO:0000256" key="6">
    <source>
        <dbReference type="ARBA" id="ARBA00023136"/>
    </source>
</evidence>
<evidence type="ECO:0000256" key="3">
    <source>
        <dbReference type="ARBA" id="ARBA00022692"/>
    </source>
</evidence>
<protein>
    <submittedName>
        <fullName evidence="11">Orexin receptor type 1</fullName>
    </submittedName>
</protein>
<feature type="transmembrane region" description="Helical" evidence="9">
    <location>
        <begin position="85"/>
        <end position="111"/>
    </location>
</feature>
<dbReference type="InterPro" id="IPR000276">
    <property type="entry name" value="GPCR_Rhodpsn"/>
</dbReference>
<accession>A0A2H8TGL0</accession>
<comment type="similarity">
    <text evidence="2">Belongs to the G-protein coupled receptor 1 family.</text>
</comment>
<feature type="domain" description="G-protein coupled receptors family 1 profile" evidence="10">
    <location>
        <begin position="65"/>
        <end position="349"/>
    </location>
</feature>
<dbReference type="PRINTS" id="PR00237">
    <property type="entry name" value="GPCRRHODOPSN"/>
</dbReference>
<gene>
    <name evidence="11" type="primary">HCRTR1_0</name>
</gene>
<dbReference type="InterPro" id="IPR017452">
    <property type="entry name" value="GPCR_Rhodpsn_7TM"/>
</dbReference>
<dbReference type="PANTHER" id="PTHR24238:SF69">
    <property type="entry name" value="G-PROTEIN COUPLED RECEPTOR 165"/>
    <property type="match status" value="1"/>
</dbReference>